<evidence type="ECO:0000256" key="1">
    <source>
        <dbReference type="SAM" id="MobiDB-lite"/>
    </source>
</evidence>
<sequence length="274" mass="30396">MILRILLNAIHEFGHLAQYSVIYTGVPLLIDSFAFSPEQVIDSVDASLKPISALGAVFHQLQLSSSDTDSSALSTSSSSSSESDLSGTNGDSFPFNEVERSRRKLYSLIPGNLSAANDLATRILAKYPDIFPLEFSLKTSILLRPIYLSYEVSDATSISSTLALLKRLLTSRCLEASCQNWIRHCVFEYAGPQKHSEIAAFVDGCIINASSIFWGVMIAFACLRMLIGVITTTINKSLEYPSSIMLHCLLLYIYIYLFGGLNFYYIEIILNWLQ</sequence>
<accession>A0A3S4ZVT2</accession>
<evidence type="ECO:0000313" key="4">
    <source>
        <dbReference type="Proteomes" id="UP000784294"/>
    </source>
</evidence>
<feature type="compositionally biased region" description="Low complexity" evidence="1">
    <location>
        <begin position="67"/>
        <end position="88"/>
    </location>
</feature>
<evidence type="ECO:0000256" key="2">
    <source>
        <dbReference type="SAM" id="Phobius"/>
    </source>
</evidence>
<reference evidence="3" key="1">
    <citation type="submission" date="2018-11" db="EMBL/GenBank/DDBJ databases">
        <authorList>
            <consortium name="Pathogen Informatics"/>
        </authorList>
    </citation>
    <scope>NUCLEOTIDE SEQUENCE</scope>
</reference>
<evidence type="ECO:0000313" key="3">
    <source>
        <dbReference type="EMBL" id="VEL08352.1"/>
    </source>
</evidence>
<feature type="region of interest" description="Disordered" evidence="1">
    <location>
        <begin position="67"/>
        <end position="95"/>
    </location>
</feature>
<organism evidence="3 4">
    <name type="scientific">Protopolystoma xenopodis</name>
    <dbReference type="NCBI Taxonomy" id="117903"/>
    <lineage>
        <taxon>Eukaryota</taxon>
        <taxon>Metazoa</taxon>
        <taxon>Spiralia</taxon>
        <taxon>Lophotrochozoa</taxon>
        <taxon>Platyhelminthes</taxon>
        <taxon>Monogenea</taxon>
        <taxon>Polyopisthocotylea</taxon>
        <taxon>Polystomatidea</taxon>
        <taxon>Polystomatidae</taxon>
        <taxon>Protopolystoma</taxon>
    </lineage>
</organism>
<feature type="transmembrane region" description="Helical" evidence="2">
    <location>
        <begin position="212"/>
        <end position="232"/>
    </location>
</feature>
<name>A0A3S4ZVT2_9PLAT</name>
<keyword evidence="2" id="KW-1133">Transmembrane helix</keyword>
<dbReference type="Proteomes" id="UP000784294">
    <property type="component" value="Unassembled WGS sequence"/>
</dbReference>
<keyword evidence="2" id="KW-0472">Membrane</keyword>
<comment type="caution">
    <text evidence="3">The sequence shown here is derived from an EMBL/GenBank/DDBJ whole genome shotgun (WGS) entry which is preliminary data.</text>
</comment>
<protein>
    <submittedName>
        <fullName evidence="3">Uncharacterized protein</fullName>
    </submittedName>
</protein>
<proteinExistence type="predicted"/>
<gene>
    <name evidence="3" type="ORF">PXEA_LOCUS1792</name>
</gene>
<feature type="transmembrane region" description="Helical" evidence="2">
    <location>
        <begin position="244"/>
        <end position="266"/>
    </location>
</feature>
<dbReference type="EMBL" id="CAAALY010003733">
    <property type="protein sequence ID" value="VEL08352.1"/>
    <property type="molecule type" value="Genomic_DNA"/>
</dbReference>
<keyword evidence="4" id="KW-1185">Reference proteome</keyword>
<keyword evidence="2" id="KW-0812">Transmembrane</keyword>
<dbReference type="AlphaFoldDB" id="A0A3S4ZVT2"/>